<gene>
    <name evidence="1" type="ORF">HPB50_005873</name>
</gene>
<comment type="caution">
    <text evidence="1">The sequence shown here is derived from an EMBL/GenBank/DDBJ whole genome shotgun (WGS) entry which is preliminary data.</text>
</comment>
<keyword evidence="2" id="KW-1185">Reference proteome</keyword>
<proteinExistence type="predicted"/>
<organism evidence="1 2">
    <name type="scientific">Hyalomma asiaticum</name>
    <name type="common">Tick</name>
    <dbReference type="NCBI Taxonomy" id="266040"/>
    <lineage>
        <taxon>Eukaryota</taxon>
        <taxon>Metazoa</taxon>
        <taxon>Ecdysozoa</taxon>
        <taxon>Arthropoda</taxon>
        <taxon>Chelicerata</taxon>
        <taxon>Arachnida</taxon>
        <taxon>Acari</taxon>
        <taxon>Parasitiformes</taxon>
        <taxon>Ixodida</taxon>
        <taxon>Ixodoidea</taxon>
        <taxon>Ixodidae</taxon>
        <taxon>Hyalomminae</taxon>
        <taxon>Hyalomma</taxon>
    </lineage>
</organism>
<dbReference type="EMBL" id="CM023485">
    <property type="protein sequence ID" value="KAH6929786.1"/>
    <property type="molecule type" value="Genomic_DNA"/>
</dbReference>
<protein>
    <submittedName>
        <fullName evidence="1">Uncharacterized protein</fullName>
    </submittedName>
</protein>
<evidence type="ECO:0000313" key="1">
    <source>
        <dbReference type="EMBL" id="KAH6929786.1"/>
    </source>
</evidence>
<accession>A0ACB7S6V7</accession>
<name>A0ACB7S6V7_HYAAI</name>
<reference evidence="1" key="1">
    <citation type="submission" date="2020-05" db="EMBL/GenBank/DDBJ databases">
        <title>Large-scale comparative analyses of tick genomes elucidate their genetic diversity and vector capacities.</title>
        <authorList>
            <person name="Jia N."/>
            <person name="Wang J."/>
            <person name="Shi W."/>
            <person name="Du L."/>
            <person name="Sun Y."/>
            <person name="Zhan W."/>
            <person name="Jiang J."/>
            <person name="Wang Q."/>
            <person name="Zhang B."/>
            <person name="Ji P."/>
            <person name="Sakyi L.B."/>
            <person name="Cui X."/>
            <person name="Yuan T."/>
            <person name="Jiang B."/>
            <person name="Yang W."/>
            <person name="Lam T.T.-Y."/>
            <person name="Chang Q."/>
            <person name="Ding S."/>
            <person name="Wang X."/>
            <person name="Zhu J."/>
            <person name="Ruan X."/>
            <person name="Zhao L."/>
            <person name="Wei J."/>
            <person name="Que T."/>
            <person name="Du C."/>
            <person name="Cheng J."/>
            <person name="Dai P."/>
            <person name="Han X."/>
            <person name="Huang E."/>
            <person name="Gao Y."/>
            <person name="Liu J."/>
            <person name="Shao H."/>
            <person name="Ye R."/>
            <person name="Li L."/>
            <person name="Wei W."/>
            <person name="Wang X."/>
            <person name="Wang C."/>
            <person name="Yang T."/>
            <person name="Huo Q."/>
            <person name="Li W."/>
            <person name="Guo W."/>
            <person name="Chen H."/>
            <person name="Zhou L."/>
            <person name="Ni X."/>
            <person name="Tian J."/>
            <person name="Zhou Y."/>
            <person name="Sheng Y."/>
            <person name="Liu T."/>
            <person name="Pan Y."/>
            <person name="Xia L."/>
            <person name="Li J."/>
            <person name="Zhao F."/>
            <person name="Cao W."/>
        </authorList>
    </citation>
    <scope>NUCLEOTIDE SEQUENCE</scope>
    <source>
        <strain evidence="1">Hyas-2018</strain>
    </source>
</reference>
<dbReference type="Proteomes" id="UP000821845">
    <property type="component" value="Chromosome 5"/>
</dbReference>
<sequence>MLARFSPCRGRNAPLKSPASLTYRFLVNETATQERSERPRWRHFVRRRRGTLQQPAASRTRGYHQRGLVQWDTSEPPHMSHNPCRAKNSSASIRKAHAKLSPVSRCGAHDGAADNWLH</sequence>
<evidence type="ECO:0000313" key="2">
    <source>
        <dbReference type="Proteomes" id="UP000821845"/>
    </source>
</evidence>